<reference evidence="3" key="1">
    <citation type="submission" date="2020-05" db="UniProtKB">
        <authorList>
            <consortium name="EnsemblMetazoa"/>
        </authorList>
    </citation>
    <scope>IDENTIFICATION</scope>
    <source>
        <strain evidence="3">USDA</strain>
    </source>
</reference>
<feature type="region of interest" description="Disordered" evidence="1">
    <location>
        <begin position="43"/>
        <end position="76"/>
    </location>
</feature>
<name>A0A1I8PK38_STOCA</name>
<dbReference type="Proteomes" id="UP000095300">
    <property type="component" value="Unassembled WGS sequence"/>
</dbReference>
<evidence type="ECO:0000313" key="4">
    <source>
        <dbReference type="Proteomes" id="UP000095300"/>
    </source>
</evidence>
<dbReference type="VEuPathDB" id="VectorBase:SCAU008776"/>
<evidence type="ECO:0000256" key="1">
    <source>
        <dbReference type="SAM" id="MobiDB-lite"/>
    </source>
</evidence>
<sequence>MRLICSSITNSSTSFSECNLLYIQKTPDICDFLGIKLNEPSVTTTRTPPTSATSTHVPSKSTTWYPTESSGDANKHPAERTGSIGAILAAILSVTFLVACLGMFAFSPERRNMVRRLFNRTSSAVRYSRVNNSEEGNLLLNPNGEFTESDDDDMLL</sequence>
<protein>
    <submittedName>
        <fullName evidence="3">Uncharacterized protein</fullName>
    </submittedName>
</protein>
<keyword evidence="2" id="KW-1133">Transmembrane helix</keyword>
<gene>
    <name evidence="3" type="primary">106087033</name>
</gene>
<keyword evidence="2" id="KW-0472">Membrane</keyword>
<keyword evidence="4" id="KW-1185">Reference proteome</keyword>
<keyword evidence="2" id="KW-0812">Transmembrane</keyword>
<feature type="compositionally biased region" description="Acidic residues" evidence="1">
    <location>
        <begin position="147"/>
        <end position="156"/>
    </location>
</feature>
<dbReference type="STRING" id="35570.A0A1I8PK38"/>
<feature type="transmembrane region" description="Helical" evidence="2">
    <location>
        <begin position="84"/>
        <end position="106"/>
    </location>
</feature>
<dbReference type="EnsemblMetazoa" id="SCAU008776-RA">
    <property type="protein sequence ID" value="SCAU008776-PA"/>
    <property type="gene ID" value="SCAU008776"/>
</dbReference>
<feature type="compositionally biased region" description="Low complexity" evidence="1">
    <location>
        <begin position="43"/>
        <end position="55"/>
    </location>
</feature>
<dbReference type="AlphaFoldDB" id="A0A1I8PK38"/>
<accession>A0A1I8PK38</accession>
<feature type="region of interest" description="Disordered" evidence="1">
    <location>
        <begin position="136"/>
        <end position="156"/>
    </location>
</feature>
<feature type="compositionally biased region" description="Polar residues" evidence="1">
    <location>
        <begin position="56"/>
        <end position="72"/>
    </location>
</feature>
<proteinExistence type="predicted"/>
<evidence type="ECO:0000313" key="3">
    <source>
        <dbReference type="EnsemblMetazoa" id="SCAU008776-PA"/>
    </source>
</evidence>
<organism evidence="3 4">
    <name type="scientific">Stomoxys calcitrans</name>
    <name type="common">Stable fly</name>
    <name type="synonym">Conops calcitrans</name>
    <dbReference type="NCBI Taxonomy" id="35570"/>
    <lineage>
        <taxon>Eukaryota</taxon>
        <taxon>Metazoa</taxon>
        <taxon>Ecdysozoa</taxon>
        <taxon>Arthropoda</taxon>
        <taxon>Hexapoda</taxon>
        <taxon>Insecta</taxon>
        <taxon>Pterygota</taxon>
        <taxon>Neoptera</taxon>
        <taxon>Endopterygota</taxon>
        <taxon>Diptera</taxon>
        <taxon>Brachycera</taxon>
        <taxon>Muscomorpha</taxon>
        <taxon>Muscoidea</taxon>
        <taxon>Muscidae</taxon>
        <taxon>Stomoxys</taxon>
    </lineage>
</organism>
<evidence type="ECO:0000256" key="2">
    <source>
        <dbReference type="SAM" id="Phobius"/>
    </source>
</evidence>